<proteinExistence type="predicted"/>
<protein>
    <recommendedName>
        <fullName evidence="2">WSC domain-containing protein</fullName>
    </recommendedName>
</protein>
<name>A0A8S4NI70_OWEFU</name>
<dbReference type="OrthoDB" id="2019572at2759"/>
<keyword evidence="4" id="KW-1185">Reference proteome</keyword>
<evidence type="ECO:0000313" key="3">
    <source>
        <dbReference type="EMBL" id="CAH1780640.1"/>
    </source>
</evidence>
<sequence>MQMELKMNRGTFLQLLLIAITVSYSVIHGRIYNDHTYLGCFQDNAGNRDLGLRISNKNNRWDCIVACKGQGYRYSGMQYGNECRCGHSYGKHGKLDESSCNMMCTGEGATQTCGSGLKNNVYDTGFRFEEDRVSADVGKLSSRASVECSGSNATWSCDNAIDGRLHYTSDDMWKAYSDSNSSNNVGGWINITLARPYWIKEVSLIQNRESILTQASQVMIEMSEGTTVKMDLYNLPESDRRSFKLSILAKCNIDYMLLLYFVPYIPCFSI</sequence>
<evidence type="ECO:0000256" key="1">
    <source>
        <dbReference type="ARBA" id="ARBA00022737"/>
    </source>
</evidence>
<dbReference type="InterPro" id="IPR051589">
    <property type="entry name" value="Sialate-O-sulfotransferase"/>
</dbReference>
<feature type="domain" description="WSC" evidence="2">
    <location>
        <begin position="34"/>
        <end position="125"/>
    </location>
</feature>
<dbReference type="AlphaFoldDB" id="A0A8S4NI70"/>
<organism evidence="3 4">
    <name type="scientific">Owenia fusiformis</name>
    <name type="common">Polychaete worm</name>
    <dbReference type="NCBI Taxonomy" id="6347"/>
    <lineage>
        <taxon>Eukaryota</taxon>
        <taxon>Metazoa</taxon>
        <taxon>Spiralia</taxon>
        <taxon>Lophotrochozoa</taxon>
        <taxon>Annelida</taxon>
        <taxon>Polychaeta</taxon>
        <taxon>Sedentaria</taxon>
        <taxon>Canalipalpata</taxon>
        <taxon>Sabellida</taxon>
        <taxon>Oweniida</taxon>
        <taxon>Oweniidae</taxon>
        <taxon>Owenia</taxon>
    </lineage>
</organism>
<comment type="caution">
    <text evidence="3">The sequence shown here is derived from an EMBL/GenBank/DDBJ whole genome shotgun (WGS) entry which is preliminary data.</text>
</comment>
<dbReference type="EMBL" id="CAIIXF020000004">
    <property type="protein sequence ID" value="CAH1780640.1"/>
    <property type="molecule type" value="Genomic_DNA"/>
</dbReference>
<dbReference type="PROSITE" id="PS51212">
    <property type="entry name" value="WSC"/>
    <property type="match status" value="1"/>
</dbReference>
<dbReference type="PANTHER" id="PTHR45964:SF5">
    <property type="entry name" value="WSCD FAMILY MEMBER CG9164"/>
    <property type="match status" value="1"/>
</dbReference>
<dbReference type="InterPro" id="IPR008979">
    <property type="entry name" value="Galactose-bd-like_sf"/>
</dbReference>
<dbReference type="SMART" id="SM00321">
    <property type="entry name" value="WSC"/>
    <property type="match status" value="1"/>
</dbReference>
<gene>
    <name evidence="3" type="ORF">OFUS_LOCUS7305</name>
</gene>
<reference evidence="3" key="1">
    <citation type="submission" date="2022-03" db="EMBL/GenBank/DDBJ databases">
        <authorList>
            <person name="Martin C."/>
        </authorList>
    </citation>
    <scope>NUCLEOTIDE SEQUENCE</scope>
</reference>
<evidence type="ECO:0000313" key="4">
    <source>
        <dbReference type="Proteomes" id="UP000749559"/>
    </source>
</evidence>
<dbReference type="PANTHER" id="PTHR45964">
    <property type="entry name" value="WSCD FAMILY MEMBER CG9164"/>
    <property type="match status" value="1"/>
</dbReference>
<dbReference type="Proteomes" id="UP000749559">
    <property type="component" value="Unassembled WGS sequence"/>
</dbReference>
<keyword evidence="1" id="KW-0677">Repeat</keyword>
<dbReference type="InterPro" id="IPR002889">
    <property type="entry name" value="WSC_carb-bd"/>
</dbReference>
<dbReference type="Pfam" id="PF01822">
    <property type="entry name" value="WSC"/>
    <property type="match status" value="1"/>
</dbReference>
<dbReference type="SUPFAM" id="SSF49785">
    <property type="entry name" value="Galactose-binding domain-like"/>
    <property type="match status" value="1"/>
</dbReference>
<dbReference type="Gene3D" id="2.60.120.260">
    <property type="entry name" value="Galactose-binding domain-like"/>
    <property type="match status" value="1"/>
</dbReference>
<accession>A0A8S4NI70</accession>
<evidence type="ECO:0000259" key="2">
    <source>
        <dbReference type="PROSITE" id="PS51212"/>
    </source>
</evidence>